<feature type="transmembrane region" description="Helical" evidence="1">
    <location>
        <begin position="99"/>
        <end position="118"/>
    </location>
</feature>
<dbReference type="EMBL" id="VSRR010038921">
    <property type="protein sequence ID" value="MPC74436.1"/>
    <property type="molecule type" value="Genomic_DNA"/>
</dbReference>
<organism evidence="2 3">
    <name type="scientific">Portunus trituberculatus</name>
    <name type="common">Swimming crab</name>
    <name type="synonym">Neptunus trituberculatus</name>
    <dbReference type="NCBI Taxonomy" id="210409"/>
    <lineage>
        <taxon>Eukaryota</taxon>
        <taxon>Metazoa</taxon>
        <taxon>Ecdysozoa</taxon>
        <taxon>Arthropoda</taxon>
        <taxon>Crustacea</taxon>
        <taxon>Multicrustacea</taxon>
        <taxon>Malacostraca</taxon>
        <taxon>Eumalacostraca</taxon>
        <taxon>Eucarida</taxon>
        <taxon>Decapoda</taxon>
        <taxon>Pleocyemata</taxon>
        <taxon>Brachyura</taxon>
        <taxon>Eubrachyura</taxon>
        <taxon>Portunoidea</taxon>
        <taxon>Portunidae</taxon>
        <taxon>Portuninae</taxon>
        <taxon>Portunus</taxon>
    </lineage>
</organism>
<keyword evidence="1" id="KW-1133">Transmembrane helix</keyword>
<sequence length="131" mass="15272">MYVEANNPFMCLSGVRVSCIITPRSFSLLFILSLPFCIHMSSITFAHFHYMVFPGIKFLISTLGYISRSCQYLCNSIQSLLLLITLKSFTLSANKFMQLLKPSYMLLIYTWKIWYLMAHKTPFLQKKSFLK</sequence>
<name>A0A5B7HXH6_PORTR</name>
<gene>
    <name evidence="2" type="ORF">E2C01_068794</name>
</gene>
<evidence type="ECO:0000256" key="1">
    <source>
        <dbReference type="SAM" id="Phobius"/>
    </source>
</evidence>
<evidence type="ECO:0000313" key="3">
    <source>
        <dbReference type="Proteomes" id="UP000324222"/>
    </source>
</evidence>
<keyword evidence="3" id="KW-1185">Reference proteome</keyword>
<evidence type="ECO:0000313" key="2">
    <source>
        <dbReference type="EMBL" id="MPC74436.1"/>
    </source>
</evidence>
<dbReference type="AlphaFoldDB" id="A0A5B7HXH6"/>
<proteinExistence type="predicted"/>
<keyword evidence="1" id="KW-0472">Membrane</keyword>
<feature type="transmembrane region" description="Helical" evidence="1">
    <location>
        <begin position="26"/>
        <end position="52"/>
    </location>
</feature>
<reference evidence="2 3" key="1">
    <citation type="submission" date="2019-05" db="EMBL/GenBank/DDBJ databases">
        <title>Another draft genome of Portunus trituberculatus and its Hox gene families provides insights of decapod evolution.</title>
        <authorList>
            <person name="Jeong J.-H."/>
            <person name="Song I."/>
            <person name="Kim S."/>
            <person name="Choi T."/>
            <person name="Kim D."/>
            <person name="Ryu S."/>
            <person name="Kim W."/>
        </authorList>
    </citation>
    <scope>NUCLEOTIDE SEQUENCE [LARGE SCALE GENOMIC DNA]</scope>
    <source>
        <tissue evidence="2">Muscle</tissue>
    </source>
</reference>
<keyword evidence="1" id="KW-0812">Transmembrane</keyword>
<dbReference type="Proteomes" id="UP000324222">
    <property type="component" value="Unassembled WGS sequence"/>
</dbReference>
<protein>
    <submittedName>
        <fullName evidence="2">Uncharacterized protein</fullName>
    </submittedName>
</protein>
<accession>A0A5B7HXH6</accession>
<comment type="caution">
    <text evidence="2">The sequence shown here is derived from an EMBL/GenBank/DDBJ whole genome shotgun (WGS) entry which is preliminary data.</text>
</comment>